<dbReference type="GO" id="GO:0000324">
    <property type="term" value="C:fungal-type vacuole"/>
    <property type="evidence" value="ECO:0007669"/>
    <property type="project" value="TreeGrafter"/>
</dbReference>
<accession>A0A0F4GEU5</accession>
<feature type="transmembrane region" description="Helical" evidence="6">
    <location>
        <begin position="214"/>
        <end position="237"/>
    </location>
</feature>
<organism evidence="7 8">
    <name type="scientific">Zymoseptoria brevis</name>
    <dbReference type="NCBI Taxonomy" id="1047168"/>
    <lineage>
        <taxon>Eukaryota</taxon>
        <taxon>Fungi</taxon>
        <taxon>Dikarya</taxon>
        <taxon>Ascomycota</taxon>
        <taxon>Pezizomycotina</taxon>
        <taxon>Dothideomycetes</taxon>
        <taxon>Dothideomycetidae</taxon>
        <taxon>Mycosphaerellales</taxon>
        <taxon>Mycosphaerellaceae</taxon>
        <taxon>Zymoseptoria</taxon>
    </lineage>
</organism>
<keyword evidence="8" id="KW-1185">Reference proteome</keyword>
<dbReference type="AlphaFoldDB" id="A0A0F4GEU5"/>
<dbReference type="OrthoDB" id="4521223at2759"/>
<dbReference type="Proteomes" id="UP000033647">
    <property type="component" value="Unassembled WGS sequence"/>
</dbReference>
<dbReference type="InterPro" id="IPR007568">
    <property type="entry name" value="RTA1"/>
</dbReference>
<feature type="transmembrane region" description="Helical" evidence="6">
    <location>
        <begin position="30"/>
        <end position="50"/>
    </location>
</feature>
<evidence type="ECO:0000256" key="3">
    <source>
        <dbReference type="ARBA" id="ARBA00022989"/>
    </source>
</evidence>
<evidence type="ECO:0000256" key="6">
    <source>
        <dbReference type="SAM" id="Phobius"/>
    </source>
</evidence>
<keyword evidence="4 6" id="KW-0472">Membrane</keyword>
<dbReference type="STRING" id="1047168.A0A0F4GEU5"/>
<gene>
    <name evidence="7" type="ORF">TI39_contig859g00003</name>
</gene>
<comment type="subcellular location">
    <subcellularLocation>
        <location evidence="1">Membrane</location>
        <topology evidence="1">Multi-pass membrane protein</topology>
    </subcellularLocation>
</comment>
<feature type="transmembrane region" description="Helical" evidence="6">
    <location>
        <begin position="252"/>
        <end position="271"/>
    </location>
</feature>
<evidence type="ECO:0000256" key="4">
    <source>
        <dbReference type="ARBA" id="ARBA00023136"/>
    </source>
</evidence>
<dbReference type="PANTHER" id="PTHR31465">
    <property type="entry name" value="PROTEIN RTA1-RELATED"/>
    <property type="match status" value="1"/>
</dbReference>
<feature type="transmembrane region" description="Helical" evidence="6">
    <location>
        <begin position="57"/>
        <end position="78"/>
    </location>
</feature>
<evidence type="ECO:0000256" key="1">
    <source>
        <dbReference type="ARBA" id="ARBA00004141"/>
    </source>
</evidence>
<evidence type="ECO:0000256" key="2">
    <source>
        <dbReference type="ARBA" id="ARBA00022692"/>
    </source>
</evidence>
<evidence type="ECO:0000256" key="5">
    <source>
        <dbReference type="SAM" id="MobiDB-lite"/>
    </source>
</evidence>
<keyword evidence="3 6" id="KW-1133">Transmembrane helix</keyword>
<reference evidence="7 8" key="1">
    <citation type="submission" date="2015-03" db="EMBL/GenBank/DDBJ databases">
        <title>RNA-seq based gene annotation and comparative genomics of four Zymoseptoria species reveal species-specific pathogenicity related genes and transposable element activity.</title>
        <authorList>
            <person name="Grandaubert J."/>
            <person name="Bhattacharyya A."/>
            <person name="Stukenbrock E.H."/>
        </authorList>
    </citation>
    <scope>NUCLEOTIDE SEQUENCE [LARGE SCALE GENOMIC DNA]</scope>
    <source>
        <strain evidence="7 8">Zb18110</strain>
    </source>
</reference>
<comment type="caution">
    <text evidence="7">The sequence shown here is derived from an EMBL/GenBank/DDBJ whole genome shotgun (WGS) entry which is preliminary data.</text>
</comment>
<sequence length="323" mass="35520">MANVTADPSDYCTIDICPLTLANFTYIPSLAGNVIYLATFAAILIPHLYLGIRYKTWGYFVGMVGGLALEIIGYAGRIQLHFNPFPFDPFLEYLICLTIGPAFLAAAIYLCLGRIVVVYGEGISRVQARAYSILFISCDFLSLVLQAAGGALAATADTRAENKTGVNIMIAGLSTQVVSLLLFIILGAGFAWRVRKNPQQLDLRFENLRSSKKWQLFIIGLAVATVTIFIRCVFRVAELNSGFNGELFNDEVAFMVLEGPMIIIACVCLTVSHPGLVFKETLADTNWSLRRKKTFDGPSQNNAHQKLDSRELTLGPRDMRSSP</sequence>
<feature type="transmembrane region" description="Helical" evidence="6">
    <location>
        <begin position="168"/>
        <end position="194"/>
    </location>
</feature>
<feature type="transmembrane region" description="Helical" evidence="6">
    <location>
        <begin position="133"/>
        <end position="156"/>
    </location>
</feature>
<feature type="transmembrane region" description="Helical" evidence="6">
    <location>
        <begin position="90"/>
        <end position="112"/>
    </location>
</feature>
<dbReference type="EMBL" id="LAFY01000851">
    <property type="protein sequence ID" value="KJX95923.1"/>
    <property type="molecule type" value="Genomic_DNA"/>
</dbReference>
<dbReference type="Pfam" id="PF04479">
    <property type="entry name" value="RTA1"/>
    <property type="match status" value="1"/>
</dbReference>
<feature type="compositionally biased region" description="Basic and acidic residues" evidence="5">
    <location>
        <begin position="305"/>
        <end position="323"/>
    </location>
</feature>
<protein>
    <submittedName>
        <fullName evidence="7">RTA1 domain protein</fullName>
    </submittedName>
</protein>
<proteinExistence type="predicted"/>
<keyword evidence="2 6" id="KW-0812">Transmembrane</keyword>
<name>A0A0F4GEU5_9PEZI</name>
<dbReference type="GO" id="GO:0005886">
    <property type="term" value="C:plasma membrane"/>
    <property type="evidence" value="ECO:0007669"/>
    <property type="project" value="TreeGrafter"/>
</dbReference>
<evidence type="ECO:0000313" key="8">
    <source>
        <dbReference type="Proteomes" id="UP000033647"/>
    </source>
</evidence>
<evidence type="ECO:0000313" key="7">
    <source>
        <dbReference type="EMBL" id="KJX95923.1"/>
    </source>
</evidence>
<dbReference type="PANTHER" id="PTHR31465:SF9">
    <property type="entry name" value="SPHINGOID LONG-CHAIN BASE TRANSPORTER RSB1"/>
    <property type="match status" value="1"/>
</dbReference>
<feature type="region of interest" description="Disordered" evidence="5">
    <location>
        <begin position="294"/>
        <end position="323"/>
    </location>
</feature>